<evidence type="ECO:0000259" key="7">
    <source>
        <dbReference type="Pfam" id="PF01029"/>
    </source>
</evidence>
<dbReference type="Gene3D" id="1.10.940.10">
    <property type="entry name" value="NusB-like"/>
    <property type="match status" value="1"/>
</dbReference>
<dbReference type="InterPro" id="IPR035926">
    <property type="entry name" value="NusB-like_sf"/>
</dbReference>
<accession>A0A0L8AKD6</accession>
<keyword evidence="5 6" id="KW-0804">Transcription</keyword>
<dbReference type="Pfam" id="PF01029">
    <property type="entry name" value="NusB"/>
    <property type="match status" value="1"/>
</dbReference>
<dbReference type="NCBIfam" id="TIGR01951">
    <property type="entry name" value="nusB"/>
    <property type="match status" value="1"/>
</dbReference>
<dbReference type="GO" id="GO:0003723">
    <property type="term" value="F:RNA binding"/>
    <property type="evidence" value="ECO:0007669"/>
    <property type="project" value="UniProtKB-UniRule"/>
</dbReference>
<keyword evidence="9" id="KW-1185">Reference proteome</keyword>
<keyword evidence="2 6" id="KW-0889">Transcription antitermination</keyword>
<proteinExistence type="inferred from homology"/>
<dbReference type="PATRIC" id="fig|1566026.4.peg.338"/>
<evidence type="ECO:0000313" key="9">
    <source>
        <dbReference type="Proteomes" id="UP000036908"/>
    </source>
</evidence>
<evidence type="ECO:0000256" key="4">
    <source>
        <dbReference type="ARBA" id="ARBA00023015"/>
    </source>
</evidence>
<evidence type="ECO:0000256" key="1">
    <source>
        <dbReference type="ARBA" id="ARBA00005952"/>
    </source>
</evidence>
<dbReference type="RefSeq" id="WP_071387060.1">
    <property type="nucleotide sequence ID" value="NZ_JSVA01000010.1"/>
</dbReference>
<sequence length="392" mass="45505">MLNRRSLRVKAMQSLFAYGQCKEANYNLGLAEIDEAFLPDLNSMEVQDRDLLKTQRQQCKRVYANKINGTALDPSEVIAEVAQKEANNAYKSYLASQKKDFDHMLSSMILDAESLVDRFLEVVSLLIAWSDYSKVEADKKSKLSPEKLIVGDYNFSKNKVIEFFRNSSKVQVALVKRNIGWEDEEENVKNWYKEVLKKDEVYNEYRRTANPSFEEDKAIVDHIVKQEVFKIDMILSFFEERDIFWQENKAIARSLVSRSIRDLEETSSPKEFDLPDFSNNWEEDKSFFEKIFRSVVENDEEYSKIIGAKTKNWEVDRLAITDQIILKMAIAEMLNFQSIPVKVTINEYIELSKNYSTPKSKQFINGILDVISVELKTSGMLKKSGRGLMDNK</sequence>
<dbReference type="AlphaFoldDB" id="A0A0L8AKD6"/>
<dbReference type="EMBL" id="JSVA01000010">
    <property type="protein sequence ID" value="KOF02691.1"/>
    <property type="molecule type" value="Genomic_DNA"/>
</dbReference>
<evidence type="ECO:0000256" key="3">
    <source>
        <dbReference type="ARBA" id="ARBA00022884"/>
    </source>
</evidence>
<dbReference type="GO" id="GO:0005829">
    <property type="term" value="C:cytosol"/>
    <property type="evidence" value="ECO:0007669"/>
    <property type="project" value="TreeGrafter"/>
</dbReference>
<dbReference type="PANTHER" id="PTHR11078:SF3">
    <property type="entry name" value="ANTITERMINATION NUSB DOMAIN-CONTAINING PROTEIN"/>
    <property type="match status" value="1"/>
</dbReference>
<feature type="domain" description="NusB/RsmB/TIM44" evidence="7">
    <location>
        <begin position="276"/>
        <end position="370"/>
    </location>
</feature>
<evidence type="ECO:0000256" key="5">
    <source>
        <dbReference type="ARBA" id="ARBA00023163"/>
    </source>
</evidence>
<dbReference type="OrthoDB" id="9787568at2"/>
<comment type="function">
    <text evidence="6">Involved in transcription antitermination. Required for transcription of ribosomal RNA (rRNA) genes. Binds specifically to the boxA antiterminator sequence of the ribosomal RNA (rrn) operons.</text>
</comment>
<keyword evidence="4 6" id="KW-0805">Transcription regulation</keyword>
<reference evidence="9" key="1">
    <citation type="submission" date="2014-11" db="EMBL/GenBank/DDBJ databases">
        <title>Genome sequencing of Roseivirga sp. D-25.</title>
        <authorList>
            <person name="Selvaratnam C."/>
            <person name="Thevarajoo S."/>
            <person name="Goh K.M."/>
            <person name="Eee R."/>
            <person name="Chan K.-G."/>
            <person name="Chong C.S."/>
        </authorList>
    </citation>
    <scope>NUCLEOTIDE SEQUENCE [LARGE SCALE GENOMIC DNA]</scope>
    <source>
        <strain evidence="9">D-25</strain>
    </source>
</reference>
<dbReference type="InterPro" id="IPR006027">
    <property type="entry name" value="NusB_RsmB_TIM44"/>
</dbReference>
<dbReference type="GO" id="GO:0006353">
    <property type="term" value="P:DNA-templated transcription termination"/>
    <property type="evidence" value="ECO:0007669"/>
    <property type="project" value="UniProtKB-UniRule"/>
</dbReference>
<evidence type="ECO:0000256" key="2">
    <source>
        <dbReference type="ARBA" id="ARBA00022814"/>
    </source>
</evidence>
<evidence type="ECO:0000313" key="8">
    <source>
        <dbReference type="EMBL" id="KOF02691.1"/>
    </source>
</evidence>
<dbReference type="GO" id="GO:0031564">
    <property type="term" value="P:transcription antitermination"/>
    <property type="evidence" value="ECO:0007669"/>
    <property type="project" value="UniProtKB-KW"/>
</dbReference>
<keyword evidence="3 6" id="KW-0694">RNA-binding</keyword>
<protein>
    <recommendedName>
        <fullName evidence="6">Transcription antitermination protein NusB</fullName>
    </recommendedName>
    <alternativeName>
        <fullName evidence="6">Antitermination factor NusB</fullName>
    </alternativeName>
</protein>
<dbReference type="SUPFAM" id="SSF48013">
    <property type="entry name" value="NusB-like"/>
    <property type="match status" value="1"/>
</dbReference>
<dbReference type="InterPro" id="IPR011605">
    <property type="entry name" value="NusB_fam"/>
</dbReference>
<name>A0A0L8AKD6_9BACT</name>
<dbReference type="Proteomes" id="UP000036908">
    <property type="component" value="Unassembled WGS sequence"/>
</dbReference>
<comment type="caution">
    <text evidence="8">The sequence shown here is derived from an EMBL/GenBank/DDBJ whole genome shotgun (WGS) entry which is preliminary data.</text>
</comment>
<gene>
    <name evidence="6" type="primary">nusB</name>
    <name evidence="8" type="ORF">OB69_10265</name>
</gene>
<comment type="similarity">
    <text evidence="1 6">Belongs to the NusB family.</text>
</comment>
<organism evidence="8 9">
    <name type="scientific">Roseivirga seohaensis subsp. aquiponti</name>
    <dbReference type="NCBI Taxonomy" id="1566026"/>
    <lineage>
        <taxon>Bacteria</taxon>
        <taxon>Pseudomonadati</taxon>
        <taxon>Bacteroidota</taxon>
        <taxon>Cytophagia</taxon>
        <taxon>Cytophagales</taxon>
        <taxon>Roseivirgaceae</taxon>
        <taxon>Roseivirga</taxon>
    </lineage>
</organism>
<dbReference type="HAMAP" id="MF_00073">
    <property type="entry name" value="NusB"/>
    <property type="match status" value="1"/>
</dbReference>
<evidence type="ECO:0000256" key="6">
    <source>
        <dbReference type="HAMAP-Rule" id="MF_00073"/>
    </source>
</evidence>
<dbReference type="PANTHER" id="PTHR11078">
    <property type="entry name" value="N UTILIZATION SUBSTANCE PROTEIN B-RELATED"/>
    <property type="match status" value="1"/>
</dbReference>